<proteinExistence type="inferred from homology"/>
<dbReference type="Pfam" id="PF08529">
    <property type="entry name" value="NusA_N"/>
    <property type="match status" value="2"/>
</dbReference>
<dbReference type="GO" id="GO:0003700">
    <property type="term" value="F:DNA-binding transcription factor activity"/>
    <property type="evidence" value="ECO:0007669"/>
    <property type="project" value="InterPro"/>
</dbReference>
<dbReference type="NCBIfam" id="TIGR01953">
    <property type="entry name" value="NusA"/>
    <property type="match status" value="1"/>
</dbReference>
<dbReference type="InterPro" id="IPR058582">
    <property type="entry name" value="KH_NusA_2nd"/>
</dbReference>
<comment type="caution">
    <text evidence="11">The sequence shown here is derived from an EMBL/GenBank/DDBJ whole genome shotgun (WGS) entry which is preliminary data.</text>
</comment>
<dbReference type="EMBL" id="MHBW01000009">
    <property type="protein sequence ID" value="OGY09499.1"/>
    <property type="molecule type" value="Genomic_DNA"/>
</dbReference>
<dbReference type="InterPro" id="IPR036555">
    <property type="entry name" value="NusA_N_sf"/>
</dbReference>
<feature type="region of interest" description="Disordered" evidence="8">
    <location>
        <begin position="337"/>
        <end position="364"/>
    </location>
</feature>
<evidence type="ECO:0000256" key="3">
    <source>
        <dbReference type="ARBA" id="ARBA00022814"/>
    </source>
</evidence>
<reference evidence="11 12" key="1">
    <citation type="journal article" date="2016" name="Nat. Commun.">
        <title>Thousands of microbial genomes shed light on interconnected biogeochemical processes in an aquifer system.</title>
        <authorList>
            <person name="Anantharaman K."/>
            <person name="Brown C.T."/>
            <person name="Hug L.A."/>
            <person name="Sharon I."/>
            <person name="Castelle C.J."/>
            <person name="Probst A.J."/>
            <person name="Thomas B.C."/>
            <person name="Singh A."/>
            <person name="Wilkins M.J."/>
            <person name="Karaoz U."/>
            <person name="Brodie E.L."/>
            <person name="Williams K.H."/>
            <person name="Hubbard S.S."/>
            <person name="Banfield J.F."/>
        </authorList>
    </citation>
    <scope>NUCLEOTIDE SEQUENCE [LARGE SCALE GENOMIC DNA]</scope>
</reference>
<dbReference type="GO" id="GO:0003723">
    <property type="term" value="F:RNA binding"/>
    <property type="evidence" value="ECO:0007669"/>
    <property type="project" value="UniProtKB-UniRule"/>
</dbReference>
<dbReference type="PANTHER" id="PTHR22648">
    <property type="entry name" value="TRANSCRIPTION TERMINATION FACTOR NUSA"/>
    <property type="match status" value="1"/>
</dbReference>
<comment type="similarity">
    <text evidence="7">Belongs to the NusA family.</text>
</comment>
<dbReference type="InterPro" id="IPR030842">
    <property type="entry name" value="TF_NusA_bacterial"/>
</dbReference>
<comment type="subunit">
    <text evidence="7">Monomer. Binds directly to the core enzyme of the DNA-dependent RNA polymerase and to nascent RNA.</text>
</comment>
<dbReference type="Gene3D" id="2.40.50.140">
    <property type="entry name" value="Nucleic acid-binding proteins"/>
    <property type="match status" value="1"/>
</dbReference>
<dbReference type="CDD" id="cd02134">
    <property type="entry name" value="KH-II_NusA_rpt1"/>
    <property type="match status" value="1"/>
</dbReference>
<keyword evidence="6 7" id="KW-0804">Transcription</keyword>
<dbReference type="Gene3D" id="3.30.300.20">
    <property type="match status" value="2"/>
</dbReference>
<dbReference type="CDD" id="cd22529">
    <property type="entry name" value="KH-II_NusA_rpt2"/>
    <property type="match status" value="1"/>
</dbReference>
<feature type="domain" description="K Homology" evidence="10">
    <location>
        <begin position="211"/>
        <end position="274"/>
    </location>
</feature>
<dbReference type="PROSITE" id="PS50084">
    <property type="entry name" value="KH_TYPE_1"/>
    <property type="match status" value="1"/>
</dbReference>
<keyword evidence="2 7" id="KW-0963">Cytoplasm</keyword>
<evidence type="ECO:0000313" key="12">
    <source>
        <dbReference type="Proteomes" id="UP000177967"/>
    </source>
</evidence>
<dbReference type="InterPro" id="IPR004087">
    <property type="entry name" value="KH_dom"/>
</dbReference>
<keyword evidence="1 7" id="KW-0806">Transcription termination</keyword>
<evidence type="ECO:0000259" key="9">
    <source>
        <dbReference type="SMART" id="SM00316"/>
    </source>
</evidence>
<dbReference type="FunFam" id="3.30.300.20:FF:000005">
    <property type="entry name" value="Transcription termination/antitermination protein NusA"/>
    <property type="match status" value="1"/>
</dbReference>
<dbReference type="InterPro" id="IPR003029">
    <property type="entry name" value="S1_domain"/>
</dbReference>
<dbReference type="InterPro" id="IPR010213">
    <property type="entry name" value="TF_NusA"/>
</dbReference>
<protein>
    <recommendedName>
        <fullName evidence="7">Transcription termination/antitermination protein NusA</fullName>
    </recommendedName>
</protein>
<dbReference type="Proteomes" id="UP000177967">
    <property type="component" value="Unassembled WGS sequence"/>
</dbReference>
<dbReference type="SUPFAM" id="SSF54814">
    <property type="entry name" value="Prokaryotic type KH domain (KH-domain type II)"/>
    <property type="match status" value="2"/>
</dbReference>
<evidence type="ECO:0000256" key="5">
    <source>
        <dbReference type="ARBA" id="ARBA00023015"/>
    </source>
</evidence>
<dbReference type="PANTHER" id="PTHR22648:SF0">
    <property type="entry name" value="TRANSCRIPTION TERMINATION_ANTITERMINATION PROTEIN NUSA"/>
    <property type="match status" value="1"/>
</dbReference>
<dbReference type="GO" id="GO:0031564">
    <property type="term" value="P:transcription antitermination"/>
    <property type="evidence" value="ECO:0007669"/>
    <property type="project" value="UniProtKB-UniRule"/>
</dbReference>
<dbReference type="InterPro" id="IPR013735">
    <property type="entry name" value="TF_NusA_N"/>
</dbReference>
<evidence type="ECO:0000256" key="2">
    <source>
        <dbReference type="ARBA" id="ARBA00022490"/>
    </source>
</evidence>
<dbReference type="InterPro" id="IPR025249">
    <property type="entry name" value="TF_NusA_KH_1st"/>
</dbReference>
<dbReference type="GO" id="GO:0006353">
    <property type="term" value="P:DNA-templated transcription termination"/>
    <property type="evidence" value="ECO:0007669"/>
    <property type="project" value="UniProtKB-UniRule"/>
</dbReference>
<name>A0A1G1V272_9BACT</name>
<dbReference type="SUPFAM" id="SSF69705">
    <property type="entry name" value="Transcription factor NusA, N-terminal domain"/>
    <property type="match status" value="1"/>
</dbReference>
<evidence type="ECO:0000256" key="7">
    <source>
        <dbReference type="HAMAP-Rule" id="MF_00945"/>
    </source>
</evidence>
<feature type="domain" description="K Homology" evidence="10">
    <location>
        <begin position="282"/>
        <end position="352"/>
    </location>
</feature>
<dbReference type="SUPFAM" id="SSF50249">
    <property type="entry name" value="Nucleic acid-binding proteins"/>
    <property type="match status" value="1"/>
</dbReference>
<keyword evidence="5 7" id="KW-0805">Transcription regulation</keyword>
<sequence length="364" mass="40165">MAALARTEFSSALNAIVQESGLGASLILDTIKQAIIAAYRRDARERGEDVEEKEFDATLDPETGEARVFLIEDGKKEDITPPGFGRIAVQTAKQVILQKIREAEKDAILAQYEKRIGTLVSGTVLRFDGPNVRIDIGRTEAILPPQERIPNEKFNLNQRLTFLLKEIRETERGRELILSRSDPEIVVKLFAREVPEIGSGSVEIRAIAREAGNRTKVAVHSTQSGVDPVGSCVGQKGVRVQAVIGELNEEKIDVIPFSEDQEQFIAASLSPAEGISVKLDEKNKEARVKVPEDQLSLAIGKEGQNVRLASRLTNWRINIEGTSVERAAQVEETVHPIEQAEKIEEAESAEINSESVESENNEKQ</sequence>
<dbReference type="AlphaFoldDB" id="A0A1G1V272"/>
<dbReference type="GO" id="GO:0005829">
    <property type="term" value="C:cytosol"/>
    <property type="evidence" value="ECO:0007669"/>
    <property type="project" value="TreeGrafter"/>
</dbReference>
<evidence type="ECO:0000256" key="1">
    <source>
        <dbReference type="ARBA" id="ARBA00022472"/>
    </source>
</evidence>
<dbReference type="Gene3D" id="3.30.1480.10">
    <property type="entry name" value="NusA, N-terminal domain"/>
    <property type="match status" value="1"/>
</dbReference>
<dbReference type="InterPro" id="IPR012340">
    <property type="entry name" value="NA-bd_OB-fold"/>
</dbReference>
<dbReference type="CDD" id="cd04455">
    <property type="entry name" value="S1_NusA"/>
    <property type="match status" value="1"/>
</dbReference>
<feature type="domain" description="S1 motif" evidence="9">
    <location>
        <begin position="115"/>
        <end position="181"/>
    </location>
</feature>
<dbReference type="SMART" id="SM00316">
    <property type="entry name" value="S1"/>
    <property type="match status" value="1"/>
</dbReference>
<keyword evidence="3 7" id="KW-0889">Transcription antitermination</keyword>
<dbReference type="InterPro" id="IPR009019">
    <property type="entry name" value="KH_sf_prok-type"/>
</dbReference>
<keyword evidence="4 7" id="KW-0694">RNA-binding</keyword>
<evidence type="ECO:0000256" key="6">
    <source>
        <dbReference type="ARBA" id="ARBA00023163"/>
    </source>
</evidence>
<gene>
    <name evidence="7" type="primary">nusA</name>
    <name evidence="11" type="ORF">A2782_04405</name>
</gene>
<evidence type="ECO:0000256" key="8">
    <source>
        <dbReference type="SAM" id="MobiDB-lite"/>
    </source>
</evidence>
<dbReference type="HAMAP" id="MF_00945_B">
    <property type="entry name" value="NusA_B"/>
    <property type="match status" value="1"/>
</dbReference>
<organism evidence="11 12">
    <name type="scientific">Candidatus Blackburnbacteria bacterium RIFCSPHIGHO2_01_FULL_43_15b</name>
    <dbReference type="NCBI Taxonomy" id="1797513"/>
    <lineage>
        <taxon>Bacteria</taxon>
        <taxon>Candidatus Blackburniibacteriota</taxon>
    </lineage>
</organism>
<dbReference type="Pfam" id="PF13184">
    <property type="entry name" value="KH_NusA_1st"/>
    <property type="match status" value="1"/>
</dbReference>
<accession>A0A1G1V272</accession>
<comment type="subcellular location">
    <subcellularLocation>
        <location evidence="7">Cytoplasm</location>
    </subcellularLocation>
</comment>
<evidence type="ECO:0000256" key="4">
    <source>
        <dbReference type="ARBA" id="ARBA00022884"/>
    </source>
</evidence>
<dbReference type="FunFam" id="3.30.300.20:FF:000002">
    <property type="entry name" value="Transcription termination/antitermination protein NusA"/>
    <property type="match status" value="1"/>
</dbReference>
<comment type="function">
    <text evidence="7">Participates in both transcription termination and antitermination.</text>
</comment>
<dbReference type="Pfam" id="PF26594">
    <property type="entry name" value="KH_NusA_2nd"/>
    <property type="match status" value="1"/>
</dbReference>
<dbReference type="InterPro" id="IPR015946">
    <property type="entry name" value="KH_dom-like_a/b"/>
</dbReference>
<evidence type="ECO:0000259" key="10">
    <source>
        <dbReference type="SMART" id="SM00322"/>
    </source>
</evidence>
<dbReference type="STRING" id="1797513.A2782_04405"/>
<dbReference type="SMART" id="SM00322">
    <property type="entry name" value="KH"/>
    <property type="match status" value="2"/>
</dbReference>
<evidence type="ECO:0000313" key="11">
    <source>
        <dbReference type="EMBL" id="OGY09499.1"/>
    </source>
</evidence>